<organism evidence="2 3">
    <name type="scientific">Streptomyces luteosporeus</name>
    <dbReference type="NCBI Taxonomy" id="173856"/>
    <lineage>
        <taxon>Bacteria</taxon>
        <taxon>Bacillati</taxon>
        <taxon>Actinomycetota</taxon>
        <taxon>Actinomycetes</taxon>
        <taxon>Kitasatosporales</taxon>
        <taxon>Streptomycetaceae</taxon>
        <taxon>Streptomyces</taxon>
    </lineage>
</organism>
<feature type="region of interest" description="Disordered" evidence="1">
    <location>
        <begin position="71"/>
        <end position="95"/>
    </location>
</feature>
<evidence type="ECO:0000313" key="3">
    <source>
        <dbReference type="Proteomes" id="UP001500886"/>
    </source>
</evidence>
<dbReference type="RefSeq" id="WP_344436864.1">
    <property type="nucleotide sequence ID" value="NZ_BAAASL010000015.1"/>
</dbReference>
<comment type="caution">
    <text evidence="2">The sequence shown here is derived from an EMBL/GenBank/DDBJ whole genome shotgun (WGS) entry which is preliminary data.</text>
</comment>
<evidence type="ECO:0000256" key="1">
    <source>
        <dbReference type="SAM" id="MobiDB-lite"/>
    </source>
</evidence>
<dbReference type="Proteomes" id="UP001500886">
    <property type="component" value="Unassembled WGS sequence"/>
</dbReference>
<reference evidence="2 3" key="1">
    <citation type="journal article" date="2019" name="Int. J. Syst. Evol. Microbiol.">
        <title>The Global Catalogue of Microorganisms (GCM) 10K type strain sequencing project: providing services to taxonomists for standard genome sequencing and annotation.</title>
        <authorList>
            <consortium name="The Broad Institute Genomics Platform"/>
            <consortium name="The Broad Institute Genome Sequencing Center for Infectious Disease"/>
            <person name="Wu L."/>
            <person name="Ma J."/>
        </authorList>
    </citation>
    <scope>NUCLEOTIDE SEQUENCE [LARGE SCALE GENOMIC DNA]</scope>
    <source>
        <strain evidence="2 3">JCM 4542</strain>
    </source>
</reference>
<keyword evidence="3" id="KW-1185">Reference proteome</keyword>
<dbReference type="EMBL" id="BAAASL010000015">
    <property type="protein sequence ID" value="GAA2720574.1"/>
    <property type="molecule type" value="Genomic_DNA"/>
</dbReference>
<protein>
    <submittedName>
        <fullName evidence="2">Uncharacterized protein</fullName>
    </submittedName>
</protein>
<name>A0ABN3TYB8_9ACTN</name>
<accession>A0ABN3TYB8</accession>
<sequence length="95" mass="9945">MPAPTRSTPVPVGRMLRSLAAAAERPRPGQFIVTAWSESCACGGSLFGHEEEPCTPDCTGYHPVRGRYVFGSGGGPQAAGQPGDSHGPTQATWYD</sequence>
<evidence type="ECO:0000313" key="2">
    <source>
        <dbReference type="EMBL" id="GAA2720574.1"/>
    </source>
</evidence>
<proteinExistence type="predicted"/>
<gene>
    <name evidence="2" type="ORF">GCM10010315_41300</name>
</gene>